<keyword evidence="1" id="KW-0175">Coiled coil</keyword>
<feature type="region of interest" description="Disordered" evidence="2">
    <location>
        <begin position="1"/>
        <end position="47"/>
    </location>
</feature>
<dbReference type="Proteomes" id="UP000006038">
    <property type="component" value="Chromosome 3"/>
</dbReference>
<feature type="compositionally biased region" description="Basic and acidic residues" evidence="2">
    <location>
        <begin position="19"/>
        <end position="36"/>
    </location>
</feature>
<evidence type="ECO:0000313" key="4">
    <source>
        <dbReference type="Proteomes" id="UP000006038"/>
    </source>
</evidence>
<reference evidence="3" key="2">
    <citation type="submission" date="2013-04" db="UniProtKB">
        <authorList>
            <consortium name="EnsemblPlants"/>
        </authorList>
    </citation>
    <scope>IDENTIFICATION</scope>
</reference>
<dbReference type="eggNOG" id="ENOG502QVWB">
    <property type="taxonomic scope" value="Eukaryota"/>
</dbReference>
<name>J3LUK9_ORYBR</name>
<accession>J3LUK9</accession>
<dbReference type="GeneID" id="102705146"/>
<protein>
    <submittedName>
        <fullName evidence="3">Uncharacterized protein</fullName>
    </submittedName>
</protein>
<evidence type="ECO:0000256" key="1">
    <source>
        <dbReference type="SAM" id="Coils"/>
    </source>
</evidence>
<feature type="coiled-coil region" evidence="1">
    <location>
        <begin position="156"/>
        <end position="194"/>
    </location>
</feature>
<reference evidence="3" key="1">
    <citation type="journal article" date="2013" name="Nat. Commun.">
        <title>Whole-genome sequencing of Oryza brachyantha reveals mechanisms underlying Oryza genome evolution.</title>
        <authorList>
            <person name="Chen J."/>
            <person name="Huang Q."/>
            <person name="Gao D."/>
            <person name="Wang J."/>
            <person name="Lang Y."/>
            <person name="Liu T."/>
            <person name="Li B."/>
            <person name="Bai Z."/>
            <person name="Luis Goicoechea J."/>
            <person name="Liang C."/>
            <person name="Chen C."/>
            <person name="Zhang W."/>
            <person name="Sun S."/>
            <person name="Liao Y."/>
            <person name="Zhang X."/>
            <person name="Yang L."/>
            <person name="Song C."/>
            <person name="Wang M."/>
            <person name="Shi J."/>
            <person name="Liu G."/>
            <person name="Liu J."/>
            <person name="Zhou H."/>
            <person name="Zhou W."/>
            <person name="Yu Q."/>
            <person name="An N."/>
            <person name="Chen Y."/>
            <person name="Cai Q."/>
            <person name="Wang B."/>
            <person name="Liu B."/>
            <person name="Min J."/>
            <person name="Huang Y."/>
            <person name="Wu H."/>
            <person name="Li Z."/>
            <person name="Zhang Y."/>
            <person name="Yin Y."/>
            <person name="Song W."/>
            <person name="Jiang J."/>
            <person name="Jackson S.A."/>
            <person name="Wing R.A."/>
            <person name="Wang J."/>
            <person name="Chen M."/>
        </authorList>
    </citation>
    <scope>NUCLEOTIDE SEQUENCE [LARGE SCALE GENOMIC DNA]</scope>
    <source>
        <strain evidence="3">cv. IRGC 101232</strain>
    </source>
</reference>
<gene>
    <name evidence="3" type="primary">LOC102705146</name>
</gene>
<evidence type="ECO:0000256" key="2">
    <source>
        <dbReference type="SAM" id="MobiDB-lite"/>
    </source>
</evidence>
<dbReference type="OMA" id="TMISEHE"/>
<dbReference type="Gramene" id="OB03G47350.1">
    <property type="protein sequence ID" value="OB03G47350.1"/>
    <property type="gene ID" value="OB03G47350"/>
</dbReference>
<proteinExistence type="predicted"/>
<dbReference type="AlphaFoldDB" id="J3LUK9"/>
<dbReference type="RefSeq" id="XP_015690587.1">
    <property type="nucleotide sequence ID" value="XM_015835101.2"/>
</dbReference>
<dbReference type="PANTHER" id="PTHR35295:SF1">
    <property type="entry name" value="DNA LIGASE-LIKE PROTEIN"/>
    <property type="match status" value="1"/>
</dbReference>
<dbReference type="STRING" id="4533.J3LUK9"/>
<dbReference type="HOGENOM" id="CLU_082257_2_0_1"/>
<dbReference type="PANTHER" id="PTHR35295">
    <property type="entry name" value="DNA LIGASE-LIKE PROTEIN"/>
    <property type="match status" value="1"/>
</dbReference>
<keyword evidence="4" id="KW-1185">Reference proteome</keyword>
<sequence>MSAAGKVKAKASGGGRRGGAKDAADPLRSDKRRREVDDDSDDAELDSHMEKIVSLLRHIKDKAHKDGQKKTEQTLSSVATEIQTIVQDTKGKFEKESRQNFLKALSKTSKECEGLLKNEYTKFQETHDKFCKEKAAHIQTFKDLFSKFENEKEKLLVQYELQRKKEKSTLSELEKTFSEKITNAEESLKKMKQDDKSIDKLRKSLGSFLDPDDESGADDE</sequence>
<organism evidence="3">
    <name type="scientific">Oryza brachyantha</name>
    <name type="common">malo sina</name>
    <dbReference type="NCBI Taxonomy" id="4533"/>
    <lineage>
        <taxon>Eukaryota</taxon>
        <taxon>Viridiplantae</taxon>
        <taxon>Streptophyta</taxon>
        <taxon>Embryophyta</taxon>
        <taxon>Tracheophyta</taxon>
        <taxon>Spermatophyta</taxon>
        <taxon>Magnoliopsida</taxon>
        <taxon>Liliopsida</taxon>
        <taxon>Poales</taxon>
        <taxon>Poaceae</taxon>
        <taxon>BOP clade</taxon>
        <taxon>Oryzoideae</taxon>
        <taxon>Oryzeae</taxon>
        <taxon>Oryzinae</taxon>
        <taxon>Oryza</taxon>
    </lineage>
</organism>
<evidence type="ECO:0000313" key="3">
    <source>
        <dbReference type="EnsemblPlants" id="OB03G47350.1"/>
    </source>
</evidence>
<dbReference type="EnsemblPlants" id="OB03G47350.1">
    <property type="protein sequence ID" value="OB03G47350.1"/>
    <property type="gene ID" value="OB03G47350"/>
</dbReference>
<dbReference type="OrthoDB" id="1897584at2759"/>